<gene>
    <name evidence="3" type="ORF">GCM10008111_13810</name>
</gene>
<dbReference type="RefSeq" id="WP_189481880.1">
    <property type="nucleotide sequence ID" value="NZ_BMYR01000005.1"/>
</dbReference>
<accession>A0ABQ2WL67</accession>
<evidence type="ECO:0000256" key="1">
    <source>
        <dbReference type="SAM" id="MobiDB-lite"/>
    </source>
</evidence>
<evidence type="ECO:0000259" key="2">
    <source>
        <dbReference type="Pfam" id="PF18433"/>
    </source>
</evidence>
<dbReference type="Gene3D" id="1.10.132.90">
    <property type="match status" value="1"/>
</dbReference>
<evidence type="ECO:0000313" key="3">
    <source>
        <dbReference type="EMBL" id="GGW59015.1"/>
    </source>
</evidence>
<proteinExistence type="predicted"/>
<dbReference type="Proteomes" id="UP000634667">
    <property type="component" value="Unassembled WGS sequence"/>
</dbReference>
<protein>
    <recommendedName>
        <fullName evidence="2">DUF5610 domain-containing protein</fullName>
    </recommendedName>
</protein>
<organism evidence="3 4">
    <name type="scientific">Alishewanella tabrizica</name>
    <dbReference type="NCBI Taxonomy" id="671278"/>
    <lineage>
        <taxon>Bacteria</taxon>
        <taxon>Pseudomonadati</taxon>
        <taxon>Pseudomonadota</taxon>
        <taxon>Gammaproteobacteria</taxon>
        <taxon>Alteromonadales</taxon>
        <taxon>Alteromonadaceae</taxon>
        <taxon>Alishewanella</taxon>
    </lineage>
</organism>
<dbReference type="Pfam" id="PF18433">
    <property type="entry name" value="DUF5610"/>
    <property type="match status" value="1"/>
</dbReference>
<feature type="domain" description="DUF5610" evidence="2">
    <location>
        <begin position="50"/>
        <end position="174"/>
    </location>
</feature>
<reference evidence="4" key="1">
    <citation type="journal article" date="2019" name="Int. J. Syst. Evol. Microbiol.">
        <title>The Global Catalogue of Microorganisms (GCM) 10K type strain sequencing project: providing services to taxonomists for standard genome sequencing and annotation.</title>
        <authorList>
            <consortium name="The Broad Institute Genomics Platform"/>
            <consortium name="The Broad Institute Genome Sequencing Center for Infectious Disease"/>
            <person name="Wu L."/>
            <person name="Ma J."/>
        </authorList>
    </citation>
    <scope>NUCLEOTIDE SEQUENCE [LARGE SCALE GENOMIC DNA]</scope>
    <source>
        <strain evidence="4">KCTC 23723</strain>
    </source>
</reference>
<evidence type="ECO:0000313" key="4">
    <source>
        <dbReference type="Proteomes" id="UP000634667"/>
    </source>
</evidence>
<comment type="caution">
    <text evidence="3">The sequence shown here is derived from an EMBL/GenBank/DDBJ whole genome shotgun (WGS) entry which is preliminary data.</text>
</comment>
<sequence>MSSITKSEVSLNVNRNPAEKAENTPFKASKQEQNRAILQASEKVALQSGNNSLSLLYKTALEGINKELEPTLGKNAAQKVYDSGIDTSPEATAERIVGFATSLFAIYQKQKPTSDSPEDQEKQLTDFMAVIGKGINQGFDDAKGILTGLKVFEGDVETGVAKTYDLVMQGLQAFRENLLAALKPAADSNNPAAQNS</sequence>
<keyword evidence="4" id="KW-1185">Reference proteome</keyword>
<feature type="compositionally biased region" description="Polar residues" evidence="1">
    <location>
        <begin position="1"/>
        <end position="15"/>
    </location>
</feature>
<name>A0ABQ2WL67_9ALTE</name>
<feature type="region of interest" description="Disordered" evidence="1">
    <location>
        <begin position="1"/>
        <end position="33"/>
    </location>
</feature>
<dbReference type="InterPro" id="IPR041651">
    <property type="entry name" value="DUF5610"/>
</dbReference>
<dbReference type="EMBL" id="BMYR01000005">
    <property type="protein sequence ID" value="GGW59015.1"/>
    <property type="molecule type" value="Genomic_DNA"/>
</dbReference>